<dbReference type="SUPFAM" id="SSF46785">
    <property type="entry name" value="Winged helix' DNA-binding domain"/>
    <property type="match status" value="1"/>
</dbReference>
<accession>A0A7Y7XDE9</accession>
<evidence type="ECO:0000313" key="7">
    <source>
        <dbReference type="Proteomes" id="UP000539985"/>
    </source>
</evidence>
<keyword evidence="2" id="KW-0805">Transcription regulation</keyword>
<gene>
    <name evidence="6" type="ORF">HX882_17085</name>
</gene>
<dbReference type="GO" id="GO:0003700">
    <property type="term" value="F:DNA-binding transcription factor activity"/>
    <property type="evidence" value="ECO:0007669"/>
    <property type="project" value="InterPro"/>
</dbReference>
<dbReference type="InterPro" id="IPR036388">
    <property type="entry name" value="WH-like_DNA-bd_sf"/>
</dbReference>
<dbReference type="PANTHER" id="PTHR30118">
    <property type="entry name" value="HTH-TYPE TRANSCRIPTIONAL REGULATOR LEUO-RELATED"/>
    <property type="match status" value="1"/>
</dbReference>
<feature type="domain" description="HTH lysR-type" evidence="5">
    <location>
        <begin position="7"/>
        <end position="64"/>
    </location>
</feature>
<dbReference type="Pfam" id="PF03466">
    <property type="entry name" value="LysR_substrate"/>
    <property type="match status" value="1"/>
</dbReference>
<comment type="caution">
    <text evidence="6">The sequence shown here is derived from an EMBL/GenBank/DDBJ whole genome shotgun (WGS) entry which is preliminary data.</text>
</comment>
<dbReference type="InterPro" id="IPR050389">
    <property type="entry name" value="LysR-type_TF"/>
</dbReference>
<dbReference type="PROSITE" id="PS50931">
    <property type="entry name" value="HTH_LYSR"/>
    <property type="match status" value="1"/>
</dbReference>
<dbReference type="Gene3D" id="3.40.190.10">
    <property type="entry name" value="Periplasmic binding protein-like II"/>
    <property type="match status" value="2"/>
</dbReference>
<name>A0A7Y7XDE9_9PSED</name>
<comment type="similarity">
    <text evidence="1">Belongs to the LysR transcriptional regulatory family.</text>
</comment>
<evidence type="ECO:0000259" key="5">
    <source>
        <dbReference type="PROSITE" id="PS50931"/>
    </source>
</evidence>
<dbReference type="Proteomes" id="UP000539985">
    <property type="component" value="Unassembled WGS sequence"/>
</dbReference>
<dbReference type="AlphaFoldDB" id="A0A7Y7XDE9"/>
<dbReference type="EMBL" id="JACAQB010000008">
    <property type="protein sequence ID" value="NWB97614.1"/>
    <property type="molecule type" value="Genomic_DNA"/>
</dbReference>
<sequence length="331" mass="36695">MIAFDRLDLNLLRVFDAVMEERSVLRASQRLHLSQSAVSHALSRLRDSVGKEIFVRTGKGMTPTHYAFEISAAVREALQNINAVLTRATSAFDPASARRSFVIAASDYSSTVLLPLFNRLLAAEAPGINLVITPSTRLDLAEQIDLGRIDIALGMFQDPPERLRSQTLWQQEEVLVTCKRHPTAQRAVTLQDLARYSLVVMSLGTAADGAPPSYILERGLARLADGYDRPALESALESLGLRPRRQVSIPHFMAIPMLLEDSELMAIVPRPLAVLFSRTLDLVTQELPYPSAPRSLDLIWHTHHDAEPAHRWLRSQLSEVAKRVQDAASAA</sequence>
<reference evidence="6 7" key="1">
    <citation type="submission" date="2020-04" db="EMBL/GenBank/DDBJ databases">
        <title>Molecular characterization of pseudomonads from Agaricus bisporus reveal novel blotch 2 pathogens in Western Europe.</title>
        <authorList>
            <person name="Taparia T."/>
            <person name="Krijger M."/>
            <person name="Haynes E."/>
            <person name="Elpinstone J.G."/>
            <person name="Noble R."/>
            <person name="Van Der Wolf J."/>
        </authorList>
    </citation>
    <scope>NUCLEOTIDE SEQUENCE [LARGE SCALE GENOMIC DNA]</scope>
    <source>
        <strain evidence="6 7">H7001</strain>
    </source>
</reference>
<dbReference type="PANTHER" id="PTHR30118:SF15">
    <property type="entry name" value="TRANSCRIPTIONAL REGULATORY PROTEIN"/>
    <property type="match status" value="1"/>
</dbReference>
<protein>
    <submittedName>
        <fullName evidence="6">LysR family transcriptional regulator</fullName>
    </submittedName>
</protein>
<evidence type="ECO:0000256" key="1">
    <source>
        <dbReference type="ARBA" id="ARBA00009437"/>
    </source>
</evidence>
<dbReference type="Pfam" id="PF00126">
    <property type="entry name" value="HTH_1"/>
    <property type="match status" value="1"/>
</dbReference>
<keyword evidence="4" id="KW-0804">Transcription</keyword>
<dbReference type="Gene3D" id="1.10.10.10">
    <property type="entry name" value="Winged helix-like DNA-binding domain superfamily/Winged helix DNA-binding domain"/>
    <property type="match status" value="1"/>
</dbReference>
<evidence type="ECO:0000256" key="4">
    <source>
        <dbReference type="ARBA" id="ARBA00023163"/>
    </source>
</evidence>
<proteinExistence type="inferred from homology"/>
<organism evidence="6 7">
    <name type="scientific">Pseudomonas gingeri</name>
    <dbReference type="NCBI Taxonomy" id="117681"/>
    <lineage>
        <taxon>Bacteria</taxon>
        <taxon>Pseudomonadati</taxon>
        <taxon>Pseudomonadota</taxon>
        <taxon>Gammaproteobacteria</taxon>
        <taxon>Pseudomonadales</taxon>
        <taxon>Pseudomonadaceae</taxon>
        <taxon>Pseudomonas</taxon>
    </lineage>
</organism>
<dbReference type="InterPro" id="IPR036390">
    <property type="entry name" value="WH_DNA-bd_sf"/>
</dbReference>
<dbReference type="InterPro" id="IPR005119">
    <property type="entry name" value="LysR_subst-bd"/>
</dbReference>
<evidence type="ECO:0000256" key="2">
    <source>
        <dbReference type="ARBA" id="ARBA00023015"/>
    </source>
</evidence>
<dbReference type="PRINTS" id="PR00039">
    <property type="entry name" value="HTHLYSR"/>
</dbReference>
<evidence type="ECO:0000313" key="6">
    <source>
        <dbReference type="EMBL" id="NWB97614.1"/>
    </source>
</evidence>
<dbReference type="InterPro" id="IPR000847">
    <property type="entry name" value="LysR_HTH_N"/>
</dbReference>
<keyword evidence="3" id="KW-0238">DNA-binding</keyword>
<dbReference type="GO" id="GO:0003677">
    <property type="term" value="F:DNA binding"/>
    <property type="evidence" value="ECO:0007669"/>
    <property type="project" value="UniProtKB-KW"/>
</dbReference>
<dbReference type="RefSeq" id="WP_177103253.1">
    <property type="nucleotide sequence ID" value="NZ_JACAQB010000008.1"/>
</dbReference>
<evidence type="ECO:0000256" key="3">
    <source>
        <dbReference type="ARBA" id="ARBA00023125"/>
    </source>
</evidence>
<dbReference type="SUPFAM" id="SSF53850">
    <property type="entry name" value="Periplasmic binding protein-like II"/>
    <property type="match status" value="1"/>
</dbReference>